<proteinExistence type="predicted"/>
<gene>
    <name evidence="3" type="ordered locus">Aeqsu_0488</name>
</gene>
<dbReference type="InterPro" id="IPR026444">
    <property type="entry name" value="Secre_tail"/>
</dbReference>
<evidence type="ECO:0000259" key="2">
    <source>
        <dbReference type="Pfam" id="PF18962"/>
    </source>
</evidence>
<dbReference type="Gene3D" id="2.120.10.10">
    <property type="match status" value="3"/>
</dbReference>
<organism evidence="3 4">
    <name type="scientific">Aequorivita sublithincola (strain DSM 14238 / LMG 21431 / ACAM 643 / 9-3)</name>
    <dbReference type="NCBI Taxonomy" id="746697"/>
    <lineage>
        <taxon>Bacteria</taxon>
        <taxon>Pseudomonadati</taxon>
        <taxon>Bacteroidota</taxon>
        <taxon>Flavobacteriia</taxon>
        <taxon>Flavobacteriales</taxon>
        <taxon>Flavobacteriaceae</taxon>
        <taxon>Aequorivita</taxon>
    </lineage>
</organism>
<dbReference type="OrthoDB" id="9757809at2"/>
<evidence type="ECO:0000313" key="4">
    <source>
        <dbReference type="Proteomes" id="UP000006049"/>
    </source>
</evidence>
<protein>
    <submittedName>
        <fullName evidence="3">BNR/Asp-box repeat protein</fullName>
    </submittedName>
</protein>
<dbReference type="eggNOG" id="COG4409">
    <property type="taxonomic scope" value="Bacteria"/>
</dbReference>
<evidence type="ECO:0000256" key="1">
    <source>
        <dbReference type="ARBA" id="ARBA00022729"/>
    </source>
</evidence>
<reference evidence="3 4" key="1">
    <citation type="submission" date="2012-06" db="EMBL/GenBank/DDBJ databases">
        <title>The complete genome of Aequorivita sublithincola DSM 14238.</title>
        <authorList>
            <consortium name="US DOE Joint Genome Institute (JGI-PGF)"/>
            <person name="Lucas S."/>
            <person name="Copeland A."/>
            <person name="Lapidus A."/>
            <person name="Goodwin L."/>
            <person name="Pitluck S."/>
            <person name="Peters L."/>
            <person name="Munk A.C.C."/>
            <person name="Kyrpides N."/>
            <person name="Mavromatis K."/>
            <person name="Pagani I."/>
            <person name="Ivanova N."/>
            <person name="Ovchinnikova G."/>
            <person name="Zeytun A."/>
            <person name="Detter J.C."/>
            <person name="Han C."/>
            <person name="Land M."/>
            <person name="Hauser L."/>
            <person name="Markowitz V."/>
            <person name="Cheng J.-F."/>
            <person name="Hugenholtz P."/>
            <person name="Woyke T."/>
            <person name="Wu D."/>
            <person name="Tindall B."/>
            <person name="Faehnrich R."/>
            <person name="Brambilla E."/>
            <person name="Klenk H.-P."/>
            <person name="Eisen J.A."/>
        </authorList>
    </citation>
    <scope>NUCLEOTIDE SEQUENCE [LARGE SCALE GENOMIC DNA]</scope>
    <source>
        <strain evidence="4">DSM 14238 / LMG 21431 / ACAM 643 / 9-3</strain>
    </source>
</reference>
<dbReference type="EMBL" id="CP003280">
    <property type="protein sequence ID" value="AFL80000.1"/>
    <property type="molecule type" value="Genomic_DNA"/>
</dbReference>
<accession>I3YSN2</accession>
<sequence length="522" mass="57558">MITKNLSTILLFSIPIAIGMAVTPVTAQNVMITNNHSPNEPSILMNPLNTDILVAGANLNNVYNSSDGGLTWSEQTMTSSYGVWGDPSFDVDTDGNFYYFHLSNPSSGNWIDRIVCQKSTDNGNNWSSGTFTGLNGTKAQDKQWSVVDRNNNNIYVTWTQFDDYGSSNPNDKSIILFSKSTDRGQTWSAPKKINSVDGNCVDEDDTTEGAVPAVGPNGEIYVAWAGPNGLVFNKSLDQGDTWLSEEIKIDPMPTGWDYGIPGISRANGLPITKCDLSGGPNHGTIYVNWSDQRNGANDTDVFMSKSTDGGNTWSAPTRVNDDPAGKQQFFTWMDIDQTNGNLFFVFYDRREYTDNKTDVYLAYSEDGGTTITNKRISESPFTPNSGVFFGDYTNITVHNNVVRPIWTRLSGSQLSVWTDVTPSPILFAGNGAAQVENVMQYPNPASDLSYVSFKLHEESQVSIDLFDVQGRKVYTVMNNETKGYGKYIIPMNIDEMNLAEGSYFCKLTVNGTSKTLKMIVVE</sequence>
<keyword evidence="4" id="KW-1185">Reference proteome</keyword>
<dbReference type="AlphaFoldDB" id="I3YSN2"/>
<dbReference type="SUPFAM" id="SSF110296">
    <property type="entry name" value="Oligoxyloglucan reducing end-specific cellobiohydrolase"/>
    <property type="match status" value="1"/>
</dbReference>
<dbReference type="KEGG" id="asl:Aeqsu_0488"/>
<dbReference type="HOGENOM" id="CLU_521422_0_0_10"/>
<evidence type="ECO:0000313" key="3">
    <source>
        <dbReference type="EMBL" id="AFL80000.1"/>
    </source>
</evidence>
<name>I3YSN2_AEQSU</name>
<feature type="domain" description="Secretion system C-terminal sorting" evidence="2">
    <location>
        <begin position="441"/>
        <end position="520"/>
    </location>
</feature>
<dbReference type="Pfam" id="PF18962">
    <property type="entry name" value="Por_Secre_tail"/>
    <property type="match status" value="1"/>
</dbReference>
<keyword evidence="1" id="KW-0732">Signal</keyword>
<dbReference type="STRING" id="746697.Aeqsu_0488"/>
<dbReference type="CDD" id="cd15482">
    <property type="entry name" value="Sialidase_non-viral"/>
    <property type="match status" value="1"/>
</dbReference>
<dbReference type="Proteomes" id="UP000006049">
    <property type="component" value="Chromosome"/>
</dbReference>
<dbReference type="RefSeq" id="WP_014781258.1">
    <property type="nucleotide sequence ID" value="NC_018013.1"/>
</dbReference>
<dbReference type="NCBIfam" id="TIGR04183">
    <property type="entry name" value="Por_Secre_tail"/>
    <property type="match status" value="1"/>
</dbReference>